<comment type="caution">
    <text evidence="2">The sequence shown here is derived from an EMBL/GenBank/DDBJ whole genome shotgun (WGS) entry which is preliminary data.</text>
</comment>
<sequence>MQRHATPKKPTNLSLDAGLLQEARSFGVNLSQAAEAGVRQAVAAARSASWQRENADALASSNDWADRQGLPLARYRQF</sequence>
<dbReference type="EMBL" id="JACOQL010000008">
    <property type="protein sequence ID" value="MBC9248550.1"/>
    <property type="molecule type" value="Genomic_DNA"/>
</dbReference>
<proteinExistence type="predicted"/>
<accession>A0A926GG16</accession>
<organism evidence="2 3">
    <name type="scientific">Paracoccus amoyensis</name>
    <dbReference type="NCBI Taxonomy" id="2760093"/>
    <lineage>
        <taxon>Bacteria</taxon>
        <taxon>Pseudomonadati</taxon>
        <taxon>Pseudomonadota</taxon>
        <taxon>Alphaproteobacteria</taxon>
        <taxon>Rhodobacterales</taxon>
        <taxon>Paracoccaceae</taxon>
        <taxon>Paracoccus</taxon>
    </lineage>
</organism>
<evidence type="ECO:0000256" key="1">
    <source>
        <dbReference type="ARBA" id="ARBA00022649"/>
    </source>
</evidence>
<protein>
    <submittedName>
        <fullName evidence="2">Type II toxin-antitoxin system CcdA family antitoxin</fullName>
    </submittedName>
</protein>
<dbReference type="AlphaFoldDB" id="A0A926GG16"/>
<name>A0A926GG16_9RHOB</name>
<dbReference type="RefSeq" id="WP_187795011.1">
    <property type="nucleotide sequence ID" value="NZ_JACOQL010000008.1"/>
</dbReference>
<keyword evidence="3" id="KW-1185">Reference proteome</keyword>
<dbReference type="Pfam" id="PF07362">
    <property type="entry name" value="CcdA"/>
    <property type="match status" value="1"/>
</dbReference>
<keyword evidence="1" id="KW-1277">Toxin-antitoxin system</keyword>
<reference evidence="2" key="1">
    <citation type="submission" date="2020-08" db="EMBL/GenBank/DDBJ databases">
        <title>Paracoccus amoyensis sp. nov., isolated from the surface seawater at coast of Xiamen, Fujian.</title>
        <authorList>
            <person name="Lyu L."/>
        </authorList>
    </citation>
    <scope>NUCLEOTIDE SEQUENCE</scope>
    <source>
        <strain evidence="2">11-3</strain>
    </source>
</reference>
<dbReference type="InterPro" id="IPR009956">
    <property type="entry name" value="Post-segregation_anti-tox_CcdA"/>
</dbReference>
<evidence type="ECO:0000313" key="2">
    <source>
        <dbReference type="EMBL" id="MBC9248550.1"/>
    </source>
</evidence>
<gene>
    <name evidence="2" type="ORF">H4P12_17955</name>
</gene>
<evidence type="ECO:0000313" key="3">
    <source>
        <dbReference type="Proteomes" id="UP000608594"/>
    </source>
</evidence>
<dbReference type="Proteomes" id="UP000608594">
    <property type="component" value="Unassembled WGS sequence"/>
</dbReference>